<organism evidence="1 2">
    <name type="scientific">Fimbriiglobus ruber</name>
    <dbReference type="NCBI Taxonomy" id="1908690"/>
    <lineage>
        <taxon>Bacteria</taxon>
        <taxon>Pseudomonadati</taxon>
        <taxon>Planctomycetota</taxon>
        <taxon>Planctomycetia</taxon>
        <taxon>Gemmatales</taxon>
        <taxon>Gemmataceae</taxon>
        <taxon>Fimbriiglobus</taxon>
    </lineage>
</organism>
<proteinExistence type="predicted"/>
<evidence type="ECO:0000313" key="1">
    <source>
        <dbReference type="EMBL" id="OWK46768.1"/>
    </source>
</evidence>
<dbReference type="AlphaFoldDB" id="A0A225E7L2"/>
<sequence length="40" mass="4297">MCDSIGDSRTGKAPEWFAGNAPIAKGNYLTGVPVLFKREV</sequence>
<name>A0A225E7L2_9BACT</name>
<evidence type="ECO:0000313" key="2">
    <source>
        <dbReference type="Proteomes" id="UP000214646"/>
    </source>
</evidence>
<keyword evidence="2" id="KW-1185">Reference proteome</keyword>
<accession>A0A225E7L2</accession>
<comment type="caution">
    <text evidence="1">The sequence shown here is derived from an EMBL/GenBank/DDBJ whole genome shotgun (WGS) entry which is preliminary data.</text>
</comment>
<reference evidence="2" key="1">
    <citation type="submission" date="2017-06" db="EMBL/GenBank/DDBJ databases">
        <title>Genome analysis of Fimbriiglobus ruber SP5, the first member of the order Planctomycetales with confirmed chitinolytic capability.</title>
        <authorList>
            <person name="Ravin N.V."/>
            <person name="Rakitin A.L."/>
            <person name="Ivanova A.A."/>
            <person name="Beletsky A.V."/>
            <person name="Kulichevskaya I.S."/>
            <person name="Mardanov A.V."/>
            <person name="Dedysh S.N."/>
        </authorList>
    </citation>
    <scope>NUCLEOTIDE SEQUENCE [LARGE SCALE GENOMIC DNA]</scope>
    <source>
        <strain evidence="2">SP5</strain>
    </source>
</reference>
<protein>
    <submittedName>
        <fullName evidence="1">Uncharacterized protein</fullName>
    </submittedName>
</protein>
<dbReference type="Proteomes" id="UP000214646">
    <property type="component" value="Unassembled WGS sequence"/>
</dbReference>
<dbReference type="EMBL" id="NIDE01000001">
    <property type="protein sequence ID" value="OWK46768.1"/>
    <property type="molecule type" value="Genomic_DNA"/>
</dbReference>
<gene>
    <name evidence="1" type="ORF">FRUB_00467</name>
</gene>